<dbReference type="SMART" id="SM00448">
    <property type="entry name" value="REC"/>
    <property type="match status" value="1"/>
</dbReference>
<dbReference type="InterPro" id="IPR000792">
    <property type="entry name" value="Tscrpt_reg_LuxR_C"/>
</dbReference>
<dbReference type="GO" id="GO:0000160">
    <property type="term" value="P:phosphorelay signal transduction system"/>
    <property type="evidence" value="ECO:0007669"/>
    <property type="project" value="InterPro"/>
</dbReference>
<dbReference type="SUPFAM" id="SSF52172">
    <property type="entry name" value="CheY-like"/>
    <property type="match status" value="1"/>
</dbReference>
<dbReference type="InterPro" id="IPR011006">
    <property type="entry name" value="CheY-like_superfamily"/>
</dbReference>
<evidence type="ECO:0000256" key="2">
    <source>
        <dbReference type="ARBA" id="ARBA00023125"/>
    </source>
</evidence>
<dbReference type="PROSITE" id="PS50043">
    <property type="entry name" value="HTH_LUXR_2"/>
    <property type="match status" value="1"/>
</dbReference>
<dbReference type="InterPro" id="IPR058245">
    <property type="entry name" value="NreC/VraR/RcsB-like_REC"/>
</dbReference>
<dbReference type="PRINTS" id="PR00038">
    <property type="entry name" value="HTHLUXR"/>
</dbReference>
<evidence type="ECO:0000259" key="4">
    <source>
        <dbReference type="PROSITE" id="PS50043"/>
    </source>
</evidence>
<dbReference type="CDD" id="cd06170">
    <property type="entry name" value="LuxR_C_like"/>
    <property type="match status" value="1"/>
</dbReference>
<evidence type="ECO:0000259" key="5">
    <source>
        <dbReference type="PROSITE" id="PS50110"/>
    </source>
</evidence>
<dbReference type="SUPFAM" id="SSF46894">
    <property type="entry name" value="C-terminal effector domain of the bipartite response regulators"/>
    <property type="match status" value="1"/>
</dbReference>
<dbReference type="SMART" id="SM00421">
    <property type="entry name" value="HTH_LUXR"/>
    <property type="match status" value="1"/>
</dbReference>
<dbReference type="KEGG" id="tput:QJT81_13825"/>
<dbReference type="PANTHER" id="PTHR43214:SF43">
    <property type="entry name" value="TWO-COMPONENT RESPONSE REGULATOR"/>
    <property type="match status" value="1"/>
</dbReference>
<evidence type="ECO:0000313" key="6">
    <source>
        <dbReference type="EMBL" id="WGZ92900.1"/>
    </source>
</evidence>
<keyword evidence="2" id="KW-0238">DNA-binding</keyword>
<dbReference type="AlphaFoldDB" id="A0AA95H9Q2"/>
<dbReference type="Gene3D" id="3.40.50.2300">
    <property type="match status" value="1"/>
</dbReference>
<reference evidence="6" key="2">
    <citation type="submission" date="2023-04" db="EMBL/GenBank/DDBJ databases">
        <authorList>
            <person name="Beletskiy A.V."/>
            <person name="Mardanov A.V."/>
            <person name="Ravin N.V."/>
        </authorList>
    </citation>
    <scope>NUCLEOTIDE SEQUENCE</scope>
    <source>
        <strain evidence="6">GKL-02</strain>
    </source>
</reference>
<dbReference type="GO" id="GO:0006355">
    <property type="term" value="P:regulation of DNA-templated transcription"/>
    <property type="evidence" value="ECO:0007669"/>
    <property type="project" value="InterPro"/>
</dbReference>
<dbReference type="PANTHER" id="PTHR43214">
    <property type="entry name" value="TWO-COMPONENT RESPONSE REGULATOR"/>
    <property type="match status" value="1"/>
</dbReference>
<dbReference type="Proteomes" id="UP001301326">
    <property type="component" value="Chromosome"/>
</dbReference>
<dbReference type="InterPro" id="IPR016032">
    <property type="entry name" value="Sig_transdc_resp-reg_C-effctor"/>
</dbReference>
<evidence type="ECO:0000256" key="1">
    <source>
        <dbReference type="ARBA" id="ARBA00022553"/>
    </source>
</evidence>
<keyword evidence="1 3" id="KW-0597">Phosphoprotein</keyword>
<dbReference type="InterPro" id="IPR001789">
    <property type="entry name" value="Sig_transdc_resp-reg_receiver"/>
</dbReference>
<evidence type="ECO:0000256" key="3">
    <source>
        <dbReference type="PROSITE-ProRule" id="PRU00169"/>
    </source>
</evidence>
<dbReference type="CDD" id="cd17535">
    <property type="entry name" value="REC_NarL-like"/>
    <property type="match status" value="1"/>
</dbReference>
<organism evidence="6">
    <name type="scientific">Candidatus Thiothrix putei</name>
    <dbReference type="NCBI Taxonomy" id="3080811"/>
    <lineage>
        <taxon>Bacteria</taxon>
        <taxon>Pseudomonadati</taxon>
        <taxon>Pseudomonadota</taxon>
        <taxon>Gammaproteobacteria</taxon>
        <taxon>Thiotrichales</taxon>
        <taxon>Thiotrichaceae</taxon>
        <taxon>Thiothrix</taxon>
    </lineage>
</organism>
<name>A0AA95H9Q2_9GAMM</name>
<feature type="modified residue" description="4-aspartylphosphate" evidence="3">
    <location>
        <position position="59"/>
    </location>
</feature>
<gene>
    <name evidence="6" type="ORF">QJT81_13825</name>
</gene>
<dbReference type="GO" id="GO:0003677">
    <property type="term" value="F:DNA binding"/>
    <property type="evidence" value="ECO:0007669"/>
    <property type="project" value="UniProtKB-KW"/>
</dbReference>
<dbReference type="Pfam" id="PF00072">
    <property type="entry name" value="Response_reg"/>
    <property type="match status" value="1"/>
</dbReference>
<feature type="domain" description="HTH luxR-type" evidence="4">
    <location>
        <begin position="151"/>
        <end position="216"/>
    </location>
</feature>
<sequence length="221" mass="24624">MKQDKACRIFIVDDHPAVRQGVMAIVSHEPDMLICGEASGVPDAMPQIATLMPDVAVIDISLKFGNGIDLVKRVKAEYPSVRMLVWSMFPDTLYAARALRAGALGYLNKSDSTEQLVDAIRMVAQGKIYLTEETSSRLLLERFNNPVREDDALPIDLLSDRELEVFKLIGEGVSTQQIAESIMLSISTVETYRQRIKAKLNINSNTELVRSAVQWLLETSQ</sequence>
<dbReference type="InterPro" id="IPR039420">
    <property type="entry name" value="WalR-like"/>
</dbReference>
<dbReference type="Pfam" id="PF00196">
    <property type="entry name" value="GerE"/>
    <property type="match status" value="1"/>
</dbReference>
<dbReference type="EMBL" id="CP124756">
    <property type="protein sequence ID" value="WGZ92900.1"/>
    <property type="molecule type" value="Genomic_DNA"/>
</dbReference>
<reference evidence="6" key="1">
    <citation type="journal article" date="2023" name="Int. J. Mol. Sci.">
        <title>Metagenomics Revealed a New Genus 'Candidatus Thiocaldithrix dubininis' gen. nov., sp. nov. and a New Species 'Candidatus Thiothrix putei' sp. nov. in the Family Thiotrichaceae, Some Members of Which Have Traits of Both Na+- and H+-Motive Energetics.</title>
        <authorList>
            <person name="Ravin N.V."/>
            <person name="Muntyan M.S."/>
            <person name="Smolyakov D.D."/>
            <person name="Rudenko T.S."/>
            <person name="Beletsky A.V."/>
            <person name="Mardanov A.V."/>
            <person name="Grabovich M.Y."/>
        </authorList>
    </citation>
    <scope>NUCLEOTIDE SEQUENCE</scope>
    <source>
        <strain evidence="6">GKL-02</strain>
    </source>
</reference>
<dbReference type="PROSITE" id="PS00622">
    <property type="entry name" value="HTH_LUXR_1"/>
    <property type="match status" value="1"/>
</dbReference>
<feature type="domain" description="Response regulatory" evidence="5">
    <location>
        <begin position="8"/>
        <end position="124"/>
    </location>
</feature>
<dbReference type="PROSITE" id="PS50110">
    <property type="entry name" value="RESPONSE_REGULATORY"/>
    <property type="match status" value="1"/>
</dbReference>
<accession>A0AA95H9Q2</accession>
<protein>
    <submittedName>
        <fullName evidence="6">Response regulator transcription factor</fullName>
    </submittedName>
</protein>
<proteinExistence type="predicted"/>